<keyword evidence="2" id="KW-1185">Reference proteome</keyword>
<dbReference type="Gene3D" id="6.10.250.3150">
    <property type="match status" value="1"/>
</dbReference>
<reference evidence="1 2" key="1">
    <citation type="submission" date="2019-07" db="EMBL/GenBank/DDBJ databases">
        <title>Thalassofilum flectens gen. nov., sp. nov., a novel moderate thermophilic anaerobe from a shallow sea hot spring in Kunashir Island (Russia), representing a new family in the order Bacteroidales, and proposal of Thalassofilacea fam. nov.</title>
        <authorList>
            <person name="Kochetkova T.V."/>
            <person name="Podosokorskaya O.A."/>
            <person name="Novikov A."/>
            <person name="Elcheninov A.G."/>
            <person name="Toshchakov S.V."/>
            <person name="Kublanov I.V."/>
        </authorList>
    </citation>
    <scope>NUCLEOTIDE SEQUENCE [LARGE SCALE GENOMIC DNA]</scope>
    <source>
        <strain evidence="1 2">38-H</strain>
    </source>
</reference>
<evidence type="ECO:0008006" key="3">
    <source>
        <dbReference type="Google" id="ProtNLM"/>
    </source>
</evidence>
<dbReference type="AlphaFoldDB" id="A0A7D3XE75"/>
<proteinExistence type="predicted"/>
<dbReference type="KEGG" id="ttz:FHG85_00020"/>
<sequence>MKKSITIFLHYYFFAQSFGQNRIDDLAKQKQVLEKIINENNKQLELIQKSKKVTVNELRLRQNTLKLKIKIHDNIKSQINDINTKLSYTIHSIDSLTSSIENHKKQLIKLYKSYYRKINKSNTEILLFILSSNSFNQAFARLKFYKSLISYYNKLVQNLDNEKEFRKCQRKLCFTTKGTKN</sequence>
<dbReference type="Proteomes" id="UP000500961">
    <property type="component" value="Chromosome"/>
</dbReference>
<gene>
    <name evidence="1" type="ORF">FHG85_00020</name>
</gene>
<protein>
    <recommendedName>
        <fullName evidence="3">Peptidase M23</fullName>
    </recommendedName>
</protein>
<organism evidence="1 2">
    <name type="scientific">Tenuifilum thalassicum</name>
    <dbReference type="NCBI Taxonomy" id="2590900"/>
    <lineage>
        <taxon>Bacteria</taxon>
        <taxon>Pseudomonadati</taxon>
        <taxon>Bacteroidota</taxon>
        <taxon>Bacteroidia</taxon>
        <taxon>Bacteroidales</taxon>
        <taxon>Tenuifilaceae</taxon>
        <taxon>Tenuifilum</taxon>
    </lineage>
</organism>
<dbReference type="EMBL" id="CP041345">
    <property type="protein sequence ID" value="QKG78717.1"/>
    <property type="molecule type" value="Genomic_DNA"/>
</dbReference>
<evidence type="ECO:0000313" key="2">
    <source>
        <dbReference type="Proteomes" id="UP000500961"/>
    </source>
</evidence>
<evidence type="ECO:0000313" key="1">
    <source>
        <dbReference type="EMBL" id="QKG78717.1"/>
    </source>
</evidence>
<name>A0A7D3XE75_9BACT</name>
<accession>A0A7D3XE75</accession>